<dbReference type="RefSeq" id="WP_084364581.1">
    <property type="nucleotide sequence ID" value="NZ_LTBA01000003.1"/>
</dbReference>
<dbReference type="PATRIC" id="fig|1121338.3.peg.608"/>
<organism evidence="1 2">
    <name type="scientific">Clostridium tepidiprofundi DSM 19306</name>
    <dbReference type="NCBI Taxonomy" id="1121338"/>
    <lineage>
        <taxon>Bacteria</taxon>
        <taxon>Bacillati</taxon>
        <taxon>Bacillota</taxon>
        <taxon>Clostridia</taxon>
        <taxon>Eubacteriales</taxon>
        <taxon>Clostridiaceae</taxon>
        <taxon>Clostridium</taxon>
    </lineage>
</organism>
<sequence>MKKIILILLMLFVIVILFVLKCTHRYGDNYEAIDFLKNIDAYSADVEIIVKNRNQDITYNTKQIYSKEFGHVVAINQNRVLTYLDGKIYVRDLNNGKTYIQNQSFDSVFKLSFVSEYIKMLYTNEEIQYSYKYINDDEYQLIHFLIPGTNKNINKAVLYIDTKELKPKRVYIYDIYGNKSIEVIYKNFKTNIDIDKSLFDINKHTD</sequence>
<gene>
    <name evidence="1" type="ORF">CLTEP_06010</name>
</gene>
<dbReference type="Proteomes" id="UP000075531">
    <property type="component" value="Unassembled WGS sequence"/>
</dbReference>
<dbReference type="STRING" id="1121338.CLTEP_06010"/>
<dbReference type="InterPro" id="IPR029046">
    <property type="entry name" value="LolA/LolB/LppX"/>
</dbReference>
<proteinExistence type="predicted"/>
<dbReference type="SUPFAM" id="SSF89392">
    <property type="entry name" value="Prokaryotic lipoproteins and lipoprotein localization factors"/>
    <property type="match status" value="1"/>
</dbReference>
<protein>
    <recommendedName>
        <fullName evidence="3">Membrane associated protein</fullName>
    </recommendedName>
</protein>
<dbReference type="PIRSF" id="PIRSF033729">
    <property type="entry name" value="UCP033729"/>
    <property type="match status" value="1"/>
</dbReference>
<dbReference type="NCBIfam" id="NF041287">
    <property type="entry name" value="lipo_GerS_rel"/>
    <property type="match status" value="1"/>
</dbReference>
<evidence type="ECO:0000313" key="2">
    <source>
        <dbReference type="Proteomes" id="UP000075531"/>
    </source>
</evidence>
<dbReference type="EMBL" id="LTBA01000003">
    <property type="protein sequence ID" value="KYH35425.1"/>
    <property type="molecule type" value="Genomic_DNA"/>
</dbReference>
<dbReference type="AlphaFoldDB" id="A0A151B661"/>
<dbReference type="InterPro" id="IPR014584">
    <property type="entry name" value="UCP033729"/>
</dbReference>
<accession>A0A151B661</accession>
<comment type="caution">
    <text evidence="1">The sequence shown here is derived from an EMBL/GenBank/DDBJ whole genome shotgun (WGS) entry which is preliminary data.</text>
</comment>
<dbReference type="OrthoDB" id="2047841at2"/>
<reference evidence="1 2" key="1">
    <citation type="submission" date="2016-02" db="EMBL/GenBank/DDBJ databases">
        <title>Genome sequence of Clostridium tepidiprofundi DSM 19306.</title>
        <authorList>
            <person name="Poehlein A."/>
            <person name="Daniel R."/>
        </authorList>
    </citation>
    <scope>NUCLEOTIDE SEQUENCE [LARGE SCALE GENOMIC DNA]</scope>
    <source>
        <strain evidence="1 2">DSM 19306</strain>
    </source>
</reference>
<keyword evidence="2" id="KW-1185">Reference proteome</keyword>
<name>A0A151B661_9CLOT</name>
<dbReference type="Gene3D" id="2.50.20.10">
    <property type="entry name" value="Lipoprotein localisation LolA/LolB/LppX"/>
    <property type="match status" value="1"/>
</dbReference>
<evidence type="ECO:0000313" key="1">
    <source>
        <dbReference type="EMBL" id="KYH35425.1"/>
    </source>
</evidence>
<evidence type="ECO:0008006" key="3">
    <source>
        <dbReference type="Google" id="ProtNLM"/>
    </source>
</evidence>